<dbReference type="GO" id="GO:0045275">
    <property type="term" value="C:respiratory chain complex III"/>
    <property type="evidence" value="ECO:0007669"/>
    <property type="project" value="InterPro"/>
</dbReference>
<comment type="cofactor">
    <cofactor evidence="18">
        <name>heme</name>
        <dbReference type="ChEBI" id="CHEBI:30413"/>
    </cofactor>
    <text evidence="18">Binds 2 heme groups non-covalently.</text>
</comment>
<keyword evidence="12 19" id="KW-1133">Transmembrane helix</keyword>
<dbReference type="InterPro" id="IPR005797">
    <property type="entry name" value="Cyt_b/b6_N"/>
</dbReference>
<evidence type="ECO:0000259" key="21">
    <source>
        <dbReference type="PROSITE" id="PS51003"/>
    </source>
</evidence>
<keyword evidence="6 18" id="KW-0349">Heme</keyword>
<dbReference type="PIRSF" id="PIRSF038885">
    <property type="entry name" value="COB"/>
    <property type="match status" value="1"/>
</dbReference>
<evidence type="ECO:0000256" key="8">
    <source>
        <dbReference type="ARBA" id="ARBA00022692"/>
    </source>
</evidence>
<evidence type="ECO:0000256" key="5">
    <source>
        <dbReference type="ARBA" id="ARBA00022448"/>
    </source>
</evidence>
<comment type="function">
    <text evidence="1 19">Component of the ubiquinol-cytochrome c reductase complex (complex III or cytochrome b-c1 complex) that is part of the mitochondrial respiratory chain. The b-c1 complex mediates electron transfer from ubiquinol to cytochrome c. Contributes to the generation of a proton gradient across the mitochondrial membrane that is then used for ATP synthesis.</text>
</comment>
<dbReference type="PANTHER" id="PTHR19271">
    <property type="entry name" value="CYTOCHROME B"/>
    <property type="match status" value="1"/>
</dbReference>
<evidence type="ECO:0000256" key="6">
    <source>
        <dbReference type="ARBA" id="ARBA00022617"/>
    </source>
</evidence>
<feature type="domain" description="Cytochrome b/b6 C-terminal region profile" evidence="21">
    <location>
        <begin position="210"/>
        <end position="376"/>
    </location>
</feature>
<dbReference type="GO" id="GO:0005743">
    <property type="term" value="C:mitochondrial inner membrane"/>
    <property type="evidence" value="ECO:0007669"/>
    <property type="project" value="UniProtKB-SubCell"/>
</dbReference>
<comment type="similarity">
    <text evidence="19">Belongs to the cytochrome b family.</text>
</comment>
<proteinExistence type="inferred from homology"/>
<dbReference type="InterPro" id="IPR030689">
    <property type="entry name" value="Cytochrome_b"/>
</dbReference>
<dbReference type="Pfam" id="PF00032">
    <property type="entry name" value="Cytochrom_B_C"/>
    <property type="match status" value="1"/>
</dbReference>
<reference evidence="22" key="1">
    <citation type="submission" date="2015-04" db="EMBL/GenBank/DDBJ databases">
        <authorList>
            <person name="Syromyatnikov M.Y."/>
            <person name="Popov V.N."/>
        </authorList>
    </citation>
    <scope>NUCLEOTIDE SEQUENCE</scope>
</reference>
<feature type="binding site" description="axial binding residue" evidence="18">
    <location>
        <position position="196"/>
    </location>
    <ligand>
        <name>heme b</name>
        <dbReference type="ChEBI" id="CHEBI:60344"/>
        <label>b566</label>
    </ligand>
    <ligandPart>
        <name>Fe</name>
        <dbReference type="ChEBI" id="CHEBI:18248"/>
    </ligandPart>
</feature>
<dbReference type="PROSITE" id="PS51002">
    <property type="entry name" value="CYTB_NTER"/>
    <property type="match status" value="1"/>
</dbReference>
<comment type="subcellular location">
    <subcellularLocation>
        <location evidence="2">Mitochondrion inner membrane</location>
        <topology evidence="2">Multi-pass membrane protein</topology>
    </subcellularLocation>
</comment>
<dbReference type="InterPro" id="IPR048259">
    <property type="entry name" value="Cytochrome_b_N_euk/bac"/>
</dbReference>
<evidence type="ECO:0000256" key="1">
    <source>
        <dbReference type="ARBA" id="ARBA00002566"/>
    </source>
</evidence>
<feature type="binding site" description="axial binding residue" evidence="18">
    <location>
        <position position="83"/>
    </location>
    <ligand>
        <name>heme b</name>
        <dbReference type="ChEBI" id="CHEBI:60344"/>
        <label>b562</label>
    </ligand>
    <ligandPart>
        <name>Fe</name>
        <dbReference type="ChEBI" id="CHEBI:18248"/>
    </ligandPart>
</feature>
<comment type="subunit">
    <text evidence="3">The main subunits of complex b-c1 are: cytochrome b, cytochrome c1 and the Rieske protein.</text>
</comment>
<dbReference type="PANTHER" id="PTHR19271:SF16">
    <property type="entry name" value="CYTOCHROME B"/>
    <property type="match status" value="1"/>
</dbReference>
<evidence type="ECO:0000256" key="11">
    <source>
        <dbReference type="ARBA" id="ARBA00022982"/>
    </source>
</evidence>
<dbReference type="InterPro" id="IPR027387">
    <property type="entry name" value="Cytb/b6-like_sf"/>
</dbReference>
<feature type="transmembrane region" description="Helical" evidence="19">
    <location>
        <begin position="229"/>
        <end position="250"/>
    </location>
</feature>
<dbReference type="GO" id="GO:0006122">
    <property type="term" value="P:mitochondrial electron transport, ubiquinol to cytochrome c"/>
    <property type="evidence" value="ECO:0007669"/>
    <property type="project" value="TreeGrafter"/>
</dbReference>
<evidence type="ECO:0000256" key="10">
    <source>
        <dbReference type="ARBA" id="ARBA00022792"/>
    </source>
</evidence>
<dbReference type="AlphaFoldDB" id="A0A384S1X3"/>
<evidence type="ECO:0000256" key="18">
    <source>
        <dbReference type="PIRSR" id="PIRSR038885-2"/>
    </source>
</evidence>
<dbReference type="EMBL" id="KR270645">
    <property type="protein sequence ID" value="ALG35823.1"/>
    <property type="molecule type" value="Genomic_DNA"/>
</dbReference>
<accession>A0A384S1X3</accession>
<keyword evidence="15 19" id="KW-0496">Mitochondrion</keyword>
<evidence type="ECO:0000313" key="22">
    <source>
        <dbReference type="EMBL" id="ALG35823.1"/>
    </source>
</evidence>
<dbReference type="Pfam" id="PF00033">
    <property type="entry name" value="Cytochrome_B"/>
    <property type="match status" value="1"/>
</dbReference>
<evidence type="ECO:0000256" key="19">
    <source>
        <dbReference type="RuleBase" id="RU362117"/>
    </source>
</evidence>
<evidence type="ECO:0000256" key="3">
    <source>
        <dbReference type="ARBA" id="ARBA00011649"/>
    </source>
</evidence>
<dbReference type="CDD" id="cd00290">
    <property type="entry name" value="cytochrome_b_C"/>
    <property type="match status" value="1"/>
</dbReference>
<keyword evidence="10" id="KW-0999">Mitochondrion inner membrane</keyword>
<feature type="transmembrane region" description="Helical" evidence="19">
    <location>
        <begin position="145"/>
        <end position="166"/>
    </location>
</feature>
<keyword evidence="14" id="KW-0830">Ubiquinone</keyword>
<dbReference type="InterPro" id="IPR048260">
    <property type="entry name" value="Cytochrome_b_C_euk/bac"/>
</dbReference>
<dbReference type="SUPFAM" id="SSF81342">
    <property type="entry name" value="Transmembrane di-heme cytochromes"/>
    <property type="match status" value="1"/>
</dbReference>
<keyword evidence="9 18" id="KW-0479">Metal-binding</keyword>
<evidence type="ECO:0000256" key="9">
    <source>
        <dbReference type="ARBA" id="ARBA00022723"/>
    </source>
</evidence>
<dbReference type="CDD" id="cd00284">
    <property type="entry name" value="Cytochrome_b_N"/>
    <property type="match status" value="1"/>
</dbReference>
<feature type="domain" description="Cytochrome b/b6 N-terminal region profile" evidence="20">
    <location>
        <begin position="1"/>
        <end position="209"/>
    </location>
</feature>
<dbReference type="InterPro" id="IPR005798">
    <property type="entry name" value="Cyt_b/b6_C"/>
</dbReference>
<dbReference type="SUPFAM" id="SSF81648">
    <property type="entry name" value="a domain/subunit of cytochrome bc1 complex (Ubiquinol-cytochrome c reductase)"/>
    <property type="match status" value="1"/>
</dbReference>
<dbReference type="PROSITE" id="PS51003">
    <property type="entry name" value="CYTB_CTER"/>
    <property type="match status" value="1"/>
</dbReference>
<evidence type="ECO:0000256" key="16">
    <source>
        <dbReference type="ARBA" id="ARBA00023136"/>
    </source>
</evidence>
<geneLocation type="mitochondrion" evidence="22"/>
<feature type="transmembrane region" description="Helical" evidence="19">
    <location>
        <begin position="110"/>
        <end position="133"/>
    </location>
</feature>
<evidence type="ECO:0000256" key="13">
    <source>
        <dbReference type="ARBA" id="ARBA00023004"/>
    </source>
</evidence>
<keyword evidence="13 18" id="KW-0408">Iron</keyword>
<sequence length="376" mass="44092">MTKPLMKYSIFSLINDMIIILPSPMNLTFFWNFGSLLGVCLFIQIFTGLFLSMHYCPHTSLAFQSMMNIMQNVNYGWMFRYIHLNTASLFFFCMFLHIGRNIYYNNFKSILVWSSGILIFIISMLTAFLGYVLPWGQMSLWGATVITNLLSSIPYLGNTMVLWLWGGFSVDNDTLNRFFSLHFILPLLILLMVIIHLIFLHENGSSNPSGLESNYFKIPFHPYFSLKDLITVFILFLIIMLVILMNPNMLNDPENFIKANPMITPVHIQPEWYFLFAYAILRTIPNKLGGVIGLLMSILILFMMPFNTKSKIKTFYFYPPSKFLFWTFVNIFILLTWMGMKEIKYPFNIMSQILSILYFSYFILGPHISLWWEKNF</sequence>
<keyword evidence="5 19" id="KW-0813">Transport</keyword>
<feature type="binding site" evidence="17">
    <location>
        <position position="201"/>
    </location>
    <ligand>
        <name>a ubiquinone</name>
        <dbReference type="ChEBI" id="CHEBI:16389"/>
    </ligand>
</feature>
<dbReference type="InterPro" id="IPR036150">
    <property type="entry name" value="Cyt_b/b6_C_sf"/>
</dbReference>
<gene>
    <name evidence="22" type="primary">CYTB</name>
</gene>
<evidence type="ECO:0000256" key="14">
    <source>
        <dbReference type="ARBA" id="ARBA00023075"/>
    </source>
</evidence>
<dbReference type="GO" id="GO:0046872">
    <property type="term" value="F:metal ion binding"/>
    <property type="evidence" value="ECO:0007669"/>
    <property type="project" value="UniProtKB-UniRule"/>
</dbReference>
<feature type="transmembrane region" description="Helical" evidence="19">
    <location>
        <begin position="323"/>
        <end position="340"/>
    </location>
</feature>
<evidence type="ECO:0000256" key="7">
    <source>
        <dbReference type="ARBA" id="ARBA00022660"/>
    </source>
</evidence>
<feature type="transmembrane region" description="Helical" evidence="19">
    <location>
        <begin position="29"/>
        <end position="56"/>
    </location>
</feature>
<keyword evidence="11 19" id="KW-0249">Electron transport</keyword>
<dbReference type="Gene3D" id="1.20.810.10">
    <property type="entry name" value="Cytochrome Bc1 Complex, Chain C"/>
    <property type="match status" value="1"/>
</dbReference>
<evidence type="ECO:0000256" key="4">
    <source>
        <dbReference type="ARBA" id="ARBA00013531"/>
    </source>
</evidence>
<dbReference type="GO" id="GO:0008121">
    <property type="term" value="F:quinol-cytochrome-c reductase activity"/>
    <property type="evidence" value="ECO:0007669"/>
    <property type="project" value="InterPro"/>
</dbReference>
<name>A0A384S1X3_9HYME</name>
<evidence type="ECO:0000259" key="20">
    <source>
        <dbReference type="PROSITE" id="PS51002"/>
    </source>
</evidence>
<feature type="transmembrane region" description="Helical" evidence="19">
    <location>
        <begin position="288"/>
        <end position="308"/>
    </location>
</feature>
<evidence type="ECO:0000256" key="2">
    <source>
        <dbReference type="ARBA" id="ARBA00004448"/>
    </source>
</evidence>
<evidence type="ECO:0000256" key="15">
    <source>
        <dbReference type="ARBA" id="ARBA00023128"/>
    </source>
</evidence>
<keyword evidence="7 19" id="KW-0679">Respiratory chain</keyword>
<dbReference type="InterPro" id="IPR016174">
    <property type="entry name" value="Di-haem_cyt_TM"/>
</dbReference>
<keyword evidence="16 19" id="KW-0472">Membrane</keyword>
<comment type="cofactor">
    <cofactor evidence="19">
        <name>heme b</name>
        <dbReference type="ChEBI" id="CHEBI:60344"/>
    </cofactor>
    <text evidence="19">Binds 2 heme groups non-covalently.</text>
</comment>
<feature type="binding site" description="axial binding residue" evidence="18">
    <location>
        <position position="182"/>
    </location>
    <ligand>
        <name>heme b</name>
        <dbReference type="ChEBI" id="CHEBI:60344"/>
        <label>b562</label>
    </ligand>
    <ligandPart>
        <name>Fe</name>
        <dbReference type="ChEBI" id="CHEBI:18248"/>
    </ligandPart>
</feature>
<evidence type="ECO:0000256" key="17">
    <source>
        <dbReference type="PIRSR" id="PIRSR038885-1"/>
    </source>
</evidence>
<feature type="transmembrane region" description="Helical" evidence="19">
    <location>
        <begin position="352"/>
        <end position="372"/>
    </location>
</feature>
<organism evidence="22">
    <name type="scientific">Parevania sp. SJW-2015</name>
    <dbReference type="NCBI Taxonomy" id="1725431"/>
    <lineage>
        <taxon>Eukaryota</taxon>
        <taxon>Metazoa</taxon>
        <taxon>Ecdysozoa</taxon>
        <taxon>Arthropoda</taxon>
        <taxon>Hexapoda</taxon>
        <taxon>Insecta</taxon>
        <taxon>Pterygota</taxon>
        <taxon>Neoptera</taxon>
        <taxon>Endopterygota</taxon>
        <taxon>Hymenoptera</taxon>
        <taxon>Apocrita</taxon>
        <taxon>Evanioidea</taxon>
        <taxon>Evaniidae</taxon>
        <taxon>Parevania</taxon>
    </lineage>
</organism>
<dbReference type="GO" id="GO:0016491">
    <property type="term" value="F:oxidoreductase activity"/>
    <property type="evidence" value="ECO:0007669"/>
    <property type="project" value="UniProtKB-UniRule"/>
</dbReference>
<evidence type="ECO:0000256" key="12">
    <source>
        <dbReference type="ARBA" id="ARBA00022989"/>
    </source>
</evidence>
<feature type="transmembrane region" description="Helical" evidence="19">
    <location>
        <begin position="178"/>
        <end position="200"/>
    </location>
</feature>
<feature type="transmembrane region" description="Helical" evidence="19">
    <location>
        <begin position="77"/>
        <end position="98"/>
    </location>
</feature>
<protein>
    <recommendedName>
        <fullName evidence="4 19">Cytochrome b</fullName>
    </recommendedName>
</protein>
<keyword evidence="8 19" id="KW-0812">Transmembrane</keyword>
<feature type="binding site" description="axial binding residue" evidence="18">
    <location>
        <position position="97"/>
    </location>
    <ligand>
        <name>heme b</name>
        <dbReference type="ChEBI" id="CHEBI:60344"/>
        <label>b566</label>
    </ligand>
    <ligandPart>
        <name>Fe</name>
        <dbReference type="ChEBI" id="CHEBI:18248"/>
    </ligandPart>
</feature>